<dbReference type="Proteomes" id="UP000005222">
    <property type="component" value="Chromosome H"/>
</dbReference>
<evidence type="ECO:0000313" key="4">
    <source>
        <dbReference type="Proteomes" id="UP000005222"/>
    </source>
</evidence>
<gene>
    <name evidence="3" type="primary">Piso0_002916</name>
    <name evidence="2" type="ORF">GNLVRS01_PISO0G00842g</name>
    <name evidence="3" type="ORF">GNLVRS01_PISO0H00843g</name>
</gene>
<dbReference type="AlphaFoldDB" id="G8YGN8"/>
<dbReference type="Proteomes" id="UP000005222">
    <property type="component" value="Chromosome G"/>
</dbReference>
<dbReference type="EMBL" id="FO082053">
    <property type="protein sequence ID" value="CCE79825.1"/>
    <property type="molecule type" value="Genomic_DNA"/>
</dbReference>
<evidence type="ECO:0000313" key="2">
    <source>
        <dbReference type="EMBL" id="CCE79825.1"/>
    </source>
</evidence>
<dbReference type="InterPro" id="IPR036322">
    <property type="entry name" value="WD40_repeat_dom_sf"/>
</dbReference>
<sequence>MEIPGFYYDSERKKYFKIVNGSGTINSKYHNNTVQAKKRQTQAVNQNDGKSKRKKGDWGSALKILEKKKYNDDIRDEVGIKLGLIKLDKPKYDFECIKCLAYERSIDLEVDRVWGVMNGEYIVASQGCNLITMDCKLIGNSNNLTLHFETTVVNYYVMMLNNSLQVSLPKIRHLAMNDGFVFSYIIMEHIDSNWFHAIAKFRKVKNGDNADLSWRLSEYISNISDTATKDRLVKLFGLDLITIDNDNIQYTTIRGPSNDNRKDLVTSCLIEQYNLCVGTSLGSLYIFKFDRNGRFHNHNVFKVHGPNGTIKKIIRSNTVTLICCESNTIYCLDHSLKVKTVIRCPGFVTDLHFCASQNALLVVQLKSVTVYDMLDTKKRQTKLPYSNDNIVNQASWFDKDYMLVNESQSTLFVASLATYNWAKITPGIPHGLRIHSFYRIGNGYYLFQATNSQSKMVFFLCSY</sequence>
<dbReference type="InParanoid" id="G8YGN8"/>
<reference evidence="3" key="1">
    <citation type="submission" date="2011-10" db="EMBL/GenBank/DDBJ databases">
        <authorList>
            <person name="Genoscope - CEA"/>
        </authorList>
    </citation>
    <scope>NUCLEOTIDE SEQUENCE</scope>
</reference>
<accession>G8YGN8</accession>
<evidence type="ECO:0000313" key="3">
    <source>
        <dbReference type="EMBL" id="CCE80590.1"/>
    </source>
</evidence>
<protein>
    <submittedName>
        <fullName evidence="3">Piso0_002916 protein</fullName>
    </submittedName>
</protein>
<dbReference type="OrthoDB" id="128867at2759"/>
<dbReference type="HOGENOM" id="CLU_602843_0_0_1"/>
<feature type="region of interest" description="Disordered" evidence="1">
    <location>
        <begin position="37"/>
        <end position="56"/>
    </location>
</feature>
<dbReference type="eggNOG" id="ENOG502RQ7C">
    <property type="taxonomic scope" value="Eukaryota"/>
</dbReference>
<keyword evidence="4" id="KW-1185">Reference proteome</keyword>
<reference evidence="4" key="2">
    <citation type="journal article" date="2012" name="G3 (Bethesda)">
        <title>Pichia sorbitophila, an interspecies yeast hybrid reveals early steps of genome resolution following polyploidization.</title>
        <authorList>
            <person name="Leh Louis V."/>
            <person name="Despons L."/>
            <person name="Friedrich A."/>
            <person name="Martin T."/>
            <person name="Durrens P."/>
            <person name="Casaregola S."/>
            <person name="Neuveglise C."/>
            <person name="Fairhead C."/>
            <person name="Marck C."/>
            <person name="Cruz J.A."/>
            <person name="Straub M.L."/>
            <person name="Kugler V."/>
            <person name="Sacerdot C."/>
            <person name="Uzunov Z."/>
            <person name="Thierry A."/>
            <person name="Weiss S."/>
            <person name="Bleykasten C."/>
            <person name="De Montigny J."/>
            <person name="Jacques N."/>
            <person name="Jung P."/>
            <person name="Lemaire M."/>
            <person name="Mallet S."/>
            <person name="Morel G."/>
            <person name="Richard G.F."/>
            <person name="Sarkar A."/>
            <person name="Savel G."/>
            <person name="Schacherer J."/>
            <person name="Seret M.L."/>
            <person name="Talla E."/>
            <person name="Samson G."/>
            <person name="Jubin C."/>
            <person name="Poulain J."/>
            <person name="Vacherie B."/>
            <person name="Barbe V."/>
            <person name="Pelletier E."/>
            <person name="Sherman D.J."/>
            <person name="Westhof E."/>
            <person name="Weissenbach J."/>
            <person name="Baret P.V."/>
            <person name="Wincker P."/>
            <person name="Gaillardin C."/>
            <person name="Dujon B."/>
            <person name="Souciet J.L."/>
        </authorList>
    </citation>
    <scope>NUCLEOTIDE SEQUENCE [LARGE SCALE GENOMIC DNA]</scope>
    <source>
        <strain evidence="4">ATCC MYA-4447 / BCRC 22081 / CBS 7064 / NBRC 10061 / NRRL Y-12695</strain>
    </source>
</reference>
<evidence type="ECO:0000256" key="1">
    <source>
        <dbReference type="SAM" id="MobiDB-lite"/>
    </source>
</evidence>
<dbReference type="EMBL" id="FO082052">
    <property type="protein sequence ID" value="CCE80590.1"/>
    <property type="molecule type" value="Genomic_DNA"/>
</dbReference>
<organism evidence="3 4">
    <name type="scientific">Pichia sorbitophila (strain ATCC MYA-4447 / BCRC 22081 / CBS 7064 / NBRC 10061 / NRRL Y-12695)</name>
    <name type="common">Hybrid yeast</name>
    <dbReference type="NCBI Taxonomy" id="559304"/>
    <lineage>
        <taxon>Eukaryota</taxon>
        <taxon>Fungi</taxon>
        <taxon>Dikarya</taxon>
        <taxon>Ascomycota</taxon>
        <taxon>Saccharomycotina</taxon>
        <taxon>Pichiomycetes</taxon>
        <taxon>Debaryomycetaceae</taxon>
        <taxon>Millerozyma</taxon>
    </lineage>
</organism>
<proteinExistence type="predicted"/>
<dbReference type="SUPFAM" id="SSF50978">
    <property type="entry name" value="WD40 repeat-like"/>
    <property type="match status" value="1"/>
</dbReference>
<feature type="compositionally biased region" description="Polar residues" evidence="1">
    <location>
        <begin position="37"/>
        <end position="48"/>
    </location>
</feature>
<name>G8YGN8_PICSO</name>